<keyword evidence="1" id="KW-0378">Hydrolase</keyword>
<name>A0ACC5RE42_9HYPH</name>
<evidence type="ECO:0000313" key="1">
    <source>
        <dbReference type="EMBL" id="MBK1870882.1"/>
    </source>
</evidence>
<dbReference type="EMBL" id="JAENHL010000008">
    <property type="protein sequence ID" value="MBK1870882.1"/>
    <property type="molecule type" value="Genomic_DNA"/>
</dbReference>
<sequence length="287" mass="30990">MDQKYIDLFDRYTHGQMKRRDFLERLAALAGSTAAAVALLPVLENNYASAEMIAENDTRILPETITYESTAGKVSGYLVKQKQFPKAGGVVVISENRGLNPHIKDVARRLATEGFLALAPDYLSIKGGTPDDADKARDMIGTLTSDETVAISRASLAALAARADCTGKVAAIGFCWGGGKVGELAVAEPSLAAGVVYYGSQPKADQVAHIKAPLMLHYAGLDERINAGIPAFEKALKDNGKFYELFIYDGANHAFNNDTNEARYNKDAAELAWSRTVEFLRKNLAVA</sequence>
<dbReference type="Proteomes" id="UP000616151">
    <property type="component" value="Unassembled WGS sequence"/>
</dbReference>
<evidence type="ECO:0000313" key="2">
    <source>
        <dbReference type="Proteomes" id="UP000616151"/>
    </source>
</evidence>
<accession>A0ACC5RE42</accession>
<reference evidence="1" key="1">
    <citation type="submission" date="2021-01" db="EMBL/GenBank/DDBJ databases">
        <authorList>
            <person name="Sun Q."/>
        </authorList>
    </citation>
    <scope>NUCLEOTIDE SEQUENCE</scope>
    <source>
        <strain evidence="1">YIM B02566</strain>
    </source>
</reference>
<protein>
    <submittedName>
        <fullName evidence="1">Dienelactone hydrolase family protein</fullName>
    </submittedName>
</protein>
<organism evidence="1 2">
    <name type="scientific">Taklimakanibacter albus</name>
    <dbReference type="NCBI Taxonomy" id="2800327"/>
    <lineage>
        <taxon>Bacteria</taxon>
        <taxon>Pseudomonadati</taxon>
        <taxon>Pseudomonadota</taxon>
        <taxon>Alphaproteobacteria</taxon>
        <taxon>Hyphomicrobiales</taxon>
        <taxon>Aestuariivirgaceae</taxon>
        <taxon>Taklimakanibacter</taxon>
    </lineage>
</organism>
<comment type="caution">
    <text evidence="1">The sequence shown here is derived from an EMBL/GenBank/DDBJ whole genome shotgun (WGS) entry which is preliminary data.</text>
</comment>
<gene>
    <name evidence="1" type="ORF">JHL16_31240</name>
</gene>
<proteinExistence type="predicted"/>
<keyword evidence="2" id="KW-1185">Reference proteome</keyword>